<feature type="domain" description="SnoaL-like" evidence="1">
    <location>
        <begin position="10"/>
        <end position="114"/>
    </location>
</feature>
<sequence length="132" mass="14779">MENQSKQTVIEFLTSVKAIDLEKIGQLLSPGVNWSQPGNNEISGLKRSQQEVFGMVGKMFELSGNTLQLDAYHSISLNGNRVACLLHWIAEKPSGEKLDVYNIDIYTVENGKICNVEIFSADQVQEDGFWKN</sequence>
<evidence type="ECO:0000259" key="1">
    <source>
        <dbReference type="Pfam" id="PF12680"/>
    </source>
</evidence>
<keyword evidence="3" id="KW-1185">Reference proteome</keyword>
<organism evidence="2 3">
    <name type="scientific">Pedobacter riviphilus</name>
    <dbReference type="NCBI Taxonomy" id="2766984"/>
    <lineage>
        <taxon>Bacteria</taxon>
        <taxon>Pseudomonadati</taxon>
        <taxon>Bacteroidota</taxon>
        <taxon>Sphingobacteriia</taxon>
        <taxon>Sphingobacteriales</taxon>
        <taxon>Sphingobacteriaceae</taxon>
        <taxon>Pedobacter</taxon>
    </lineage>
</organism>
<evidence type="ECO:0000313" key="2">
    <source>
        <dbReference type="EMBL" id="QNR87158.1"/>
    </source>
</evidence>
<dbReference type="Gene3D" id="3.10.450.50">
    <property type="match status" value="1"/>
</dbReference>
<evidence type="ECO:0000313" key="3">
    <source>
        <dbReference type="Proteomes" id="UP000516439"/>
    </source>
</evidence>
<dbReference type="InterPro" id="IPR032710">
    <property type="entry name" value="NTF2-like_dom_sf"/>
</dbReference>
<protein>
    <submittedName>
        <fullName evidence="2">Nuclear transport factor 2 family protein</fullName>
    </submittedName>
</protein>
<dbReference type="InterPro" id="IPR037401">
    <property type="entry name" value="SnoaL-like"/>
</dbReference>
<accession>A0ABX6TNZ2</accession>
<dbReference type="Pfam" id="PF12680">
    <property type="entry name" value="SnoaL_2"/>
    <property type="match status" value="1"/>
</dbReference>
<name>A0ABX6TNZ2_9SPHI</name>
<gene>
    <name evidence="2" type="ORF">H9N25_13015</name>
</gene>
<dbReference type="Proteomes" id="UP000516439">
    <property type="component" value="Chromosome"/>
</dbReference>
<proteinExistence type="predicted"/>
<dbReference type="EMBL" id="CP061171">
    <property type="protein sequence ID" value="QNR87158.1"/>
    <property type="molecule type" value="Genomic_DNA"/>
</dbReference>
<dbReference type="SUPFAM" id="SSF54427">
    <property type="entry name" value="NTF2-like"/>
    <property type="match status" value="1"/>
</dbReference>
<reference evidence="2 3" key="1">
    <citation type="submission" date="2020-09" db="EMBL/GenBank/DDBJ databases">
        <title>Pedobacter sp. SW-16 isolated from soil near Yeocheon.</title>
        <authorList>
            <person name="Im H.S."/>
            <person name="Joung Y."/>
            <person name="Lee S.-S."/>
        </authorList>
    </citation>
    <scope>NUCLEOTIDE SEQUENCE [LARGE SCALE GENOMIC DNA]</scope>
    <source>
        <strain evidence="2 3">SW-16</strain>
    </source>
</reference>